<dbReference type="Proteomes" id="UP001595648">
    <property type="component" value="Unassembled WGS sequence"/>
</dbReference>
<sequence>MPGSSGLPFQLLPPGLSTSEEPFAGDYDIVWSIYIRCNNLQKLRGTHIPALEALIGQPHGGKGWVIDNESYNENRDRSLKRVVAVERLEGPYTEQFLLDFMKRLYSLAPSWNIQARLNPSHPQGVYVCAHFSRETPASEVPAVVDALVELTPAFTGDGQSGRYIGSVNALADT</sequence>
<evidence type="ECO:0000313" key="2">
    <source>
        <dbReference type="Proteomes" id="UP001595648"/>
    </source>
</evidence>
<name>A0ABV7MQR7_9HYPH</name>
<proteinExistence type="predicted"/>
<evidence type="ECO:0000313" key="1">
    <source>
        <dbReference type="EMBL" id="MFC3323695.1"/>
    </source>
</evidence>
<keyword evidence="2" id="KW-1185">Reference proteome</keyword>
<organism evidence="1 2">
    <name type="scientific">Mesorhizobium cantuariense</name>
    <dbReference type="NCBI Taxonomy" id="1300275"/>
    <lineage>
        <taxon>Bacteria</taxon>
        <taxon>Pseudomonadati</taxon>
        <taxon>Pseudomonadota</taxon>
        <taxon>Alphaproteobacteria</taxon>
        <taxon>Hyphomicrobiales</taxon>
        <taxon>Phyllobacteriaceae</taxon>
        <taxon>Mesorhizobium</taxon>
    </lineage>
</organism>
<protein>
    <submittedName>
        <fullName evidence="1">Uncharacterized protein</fullName>
    </submittedName>
</protein>
<accession>A0ABV7MQR7</accession>
<dbReference type="RefSeq" id="WP_378980294.1">
    <property type="nucleotide sequence ID" value="NZ_JBHRVD010000001.1"/>
</dbReference>
<reference evidence="2" key="1">
    <citation type="journal article" date="2019" name="Int. J. Syst. Evol. Microbiol.">
        <title>The Global Catalogue of Microorganisms (GCM) 10K type strain sequencing project: providing services to taxonomists for standard genome sequencing and annotation.</title>
        <authorList>
            <consortium name="The Broad Institute Genomics Platform"/>
            <consortium name="The Broad Institute Genome Sequencing Center for Infectious Disease"/>
            <person name="Wu L."/>
            <person name="Ma J."/>
        </authorList>
    </citation>
    <scope>NUCLEOTIDE SEQUENCE [LARGE SCALE GENOMIC DNA]</scope>
    <source>
        <strain evidence="2">ICMP 19515</strain>
    </source>
</reference>
<dbReference type="EMBL" id="JBHRVD010000001">
    <property type="protein sequence ID" value="MFC3323695.1"/>
    <property type="molecule type" value="Genomic_DNA"/>
</dbReference>
<gene>
    <name evidence="1" type="ORF">ACFOJ9_18280</name>
</gene>
<comment type="caution">
    <text evidence="1">The sequence shown here is derived from an EMBL/GenBank/DDBJ whole genome shotgun (WGS) entry which is preliminary data.</text>
</comment>